<evidence type="ECO:0000256" key="2">
    <source>
        <dbReference type="ARBA" id="ARBA00022801"/>
    </source>
</evidence>
<dbReference type="InterPro" id="IPR013520">
    <property type="entry name" value="Ribonucl_H"/>
</dbReference>
<keyword evidence="3" id="KW-0269">Exonuclease</keyword>
<dbReference type="Gene3D" id="3.30.420.10">
    <property type="entry name" value="Ribonuclease H-like superfamily/Ribonuclease H"/>
    <property type="match status" value="1"/>
</dbReference>
<dbReference type="AlphaFoldDB" id="A0A378NTC4"/>
<dbReference type="Proteomes" id="UP000255234">
    <property type="component" value="Unassembled WGS sequence"/>
</dbReference>
<keyword evidence="1" id="KW-0540">Nuclease</keyword>
<sequence length="193" mass="22566">MFFKQEYIASVETNPSILFFDLEMTGGNTRYDEILQFSIVDLYKGVVFNEYIKPRKCKSWKDTEAIHHITPEIVKDCFTINAHQATIKNLFKHADMVIGYGIENDLRFMKKDKIFVGKNTIIYDLQKSFSRVYSNDNNMPSLKSCAQYYRCPNLGKAHDSLIDTYITVYCFVCIYGLDMPKWLKDIVEKQKSN</sequence>
<organism evidence="5 6">
    <name type="scientific">Megamonas hypermegale</name>
    <dbReference type="NCBI Taxonomy" id="158847"/>
    <lineage>
        <taxon>Bacteria</taxon>
        <taxon>Bacillati</taxon>
        <taxon>Bacillota</taxon>
        <taxon>Negativicutes</taxon>
        <taxon>Selenomonadales</taxon>
        <taxon>Selenomonadaceae</taxon>
        <taxon>Megamonas</taxon>
    </lineage>
</organism>
<dbReference type="PANTHER" id="PTHR30231:SF4">
    <property type="entry name" value="PROTEIN NEN2"/>
    <property type="match status" value="1"/>
</dbReference>
<reference evidence="5 6" key="1">
    <citation type="submission" date="2018-06" db="EMBL/GenBank/DDBJ databases">
        <authorList>
            <consortium name="Pathogen Informatics"/>
            <person name="Doyle S."/>
        </authorList>
    </citation>
    <scope>NUCLEOTIDE SEQUENCE [LARGE SCALE GENOMIC DNA]</scope>
    <source>
        <strain evidence="5 6">NCTC10571</strain>
    </source>
</reference>
<gene>
    <name evidence="5" type="ORF">NCTC10571_01786</name>
</gene>
<evidence type="ECO:0000259" key="4">
    <source>
        <dbReference type="SMART" id="SM00479"/>
    </source>
</evidence>
<evidence type="ECO:0000313" key="5">
    <source>
        <dbReference type="EMBL" id="STY71624.1"/>
    </source>
</evidence>
<protein>
    <submittedName>
        <fullName evidence="5">DNA polymerase III subunit epsilon</fullName>
    </submittedName>
</protein>
<name>A0A378NTC4_9FIRM</name>
<dbReference type="PANTHER" id="PTHR30231">
    <property type="entry name" value="DNA POLYMERASE III SUBUNIT EPSILON"/>
    <property type="match status" value="1"/>
</dbReference>
<proteinExistence type="predicted"/>
<keyword evidence="2" id="KW-0378">Hydrolase</keyword>
<dbReference type="InterPro" id="IPR036397">
    <property type="entry name" value="RNaseH_sf"/>
</dbReference>
<feature type="domain" description="Exonuclease" evidence="4">
    <location>
        <begin position="16"/>
        <end position="180"/>
    </location>
</feature>
<dbReference type="GO" id="GO:0008408">
    <property type="term" value="F:3'-5' exonuclease activity"/>
    <property type="evidence" value="ECO:0007669"/>
    <property type="project" value="TreeGrafter"/>
</dbReference>
<evidence type="ECO:0000256" key="1">
    <source>
        <dbReference type="ARBA" id="ARBA00022722"/>
    </source>
</evidence>
<dbReference type="SUPFAM" id="SSF53098">
    <property type="entry name" value="Ribonuclease H-like"/>
    <property type="match status" value="1"/>
</dbReference>
<dbReference type="GO" id="GO:0003676">
    <property type="term" value="F:nucleic acid binding"/>
    <property type="evidence" value="ECO:0007669"/>
    <property type="project" value="InterPro"/>
</dbReference>
<accession>A0A378NTC4</accession>
<dbReference type="SMART" id="SM00479">
    <property type="entry name" value="EXOIII"/>
    <property type="match status" value="1"/>
</dbReference>
<dbReference type="InterPro" id="IPR012337">
    <property type="entry name" value="RNaseH-like_sf"/>
</dbReference>
<evidence type="ECO:0000313" key="6">
    <source>
        <dbReference type="Proteomes" id="UP000255234"/>
    </source>
</evidence>
<dbReference type="EMBL" id="UGPP01000001">
    <property type="protein sequence ID" value="STY71624.1"/>
    <property type="molecule type" value="Genomic_DNA"/>
</dbReference>
<dbReference type="Pfam" id="PF00929">
    <property type="entry name" value="RNase_T"/>
    <property type="match status" value="1"/>
</dbReference>
<dbReference type="CDD" id="cd06127">
    <property type="entry name" value="DEDDh"/>
    <property type="match status" value="1"/>
</dbReference>
<dbReference type="RefSeq" id="WP_115151899.1">
    <property type="nucleotide sequence ID" value="NZ_UGPP01000001.1"/>
</dbReference>
<evidence type="ECO:0000256" key="3">
    <source>
        <dbReference type="ARBA" id="ARBA00022839"/>
    </source>
</evidence>